<keyword evidence="11" id="KW-0677">Repeat</keyword>
<evidence type="ECO:0000256" key="6">
    <source>
        <dbReference type="ARBA" id="ARBA00022473"/>
    </source>
</evidence>
<evidence type="ECO:0000256" key="2">
    <source>
        <dbReference type="ARBA" id="ARBA00004201"/>
    </source>
</evidence>
<dbReference type="RefSeq" id="XP_031565393.1">
    <property type="nucleotide sequence ID" value="XM_031709533.1"/>
</dbReference>
<evidence type="ECO:0000256" key="3">
    <source>
        <dbReference type="ARBA" id="ARBA00004906"/>
    </source>
</evidence>
<dbReference type="GO" id="GO:0031047">
    <property type="term" value="P:regulatory ncRNA-mediated gene silencing"/>
    <property type="evidence" value="ECO:0007669"/>
    <property type="project" value="UniProtKB-KW"/>
</dbReference>
<sequence>MRFTCSQMAEGSSHLYRDPESCPNCLNGLENPKVLPCLHTFCKQCLTEALHRDLDGRLNLKCPKCQRDFHLRDDGEDPLDEFHEPSPYLSRDIFNVFTPQEDIVDSSSLIRAVIRDCSNCGEGTWVTSYCKDCLEYLCENCVRAHLRVRLTKDHKIVSLMEGAILQGQMTVKSSEEEIGATTSSRKSMASTLQPEQASSNGLSLCEIHENEFLRLFCDTCYQPICRECMFSDHRGHNFVYLRDVAETTRGAVGKLIEDSRIEAKNLEEAISISKRTLEQVEYKAQVLCKEIRSTTRRHKLALEERERDLLRRVEKVRQVKGKSLQMQIEQLQTYLSKVLSVTEGSEMALEQGSDPDMLAVKARLTETLNELRSKRGLLQPHEDDSIVFTPPDLALQTAISSLGIVSSSAFAPLCFGSGEGLRRGVCDKEVTFLVQTRDHHNENRGIGGDPVHVVVEGPNGKFYPGEVSDRQNGVYVVTYKPQIEGQHIISVTIRGQHIQDSPFHVEIKKGRNYTGIGPVLLSFGSEGESGGQLCRPWGVCCDKDGNIIVADRSNNRIQIFDKYGKFVHKFGSAGSRNGQFDRPAGVTCDHERGTIIVADKDNHRVQVFKVDGTFELKFGEKGSKNGQFSYPWDVAVNSEGNILVSDTRNHRVQLFTHDGKFINKYGFEGIRWKHFDSPRGVAFTHDGRMIVTDFNNHRLLVISGDCKSAQFLGSEGNGIAQFVRPQGVCVDQEGNIIVADSRNHRIQIFQPNGNFLCSFGSHGHALGHLDRPSGICVTPDGLIVAVDFGNNRIQVF</sequence>
<evidence type="ECO:0000259" key="27">
    <source>
        <dbReference type="PROSITE" id="PS50119"/>
    </source>
</evidence>
<evidence type="ECO:0000313" key="29">
    <source>
        <dbReference type="RefSeq" id="XP_031565393.1"/>
    </source>
</evidence>
<dbReference type="InterPro" id="IPR001258">
    <property type="entry name" value="NHL_repeat"/>
</dbReference>
<dbReference type="PROSITE" id="PS51125">
    <property type="entry name" value="NHL"/>
    <property type="match status" value="6"/>
</dbReference>
<organism evidence="28 29">
    <name type="scientific">Actinia tenebrosa</name>
    <name type="common">Australian red waratah sea anemone</name>
    <dbReference type="NCBI Taxonomy" id="6105"/>
    <lineage>
        <taxon>Eukaryota</taxon>
        <taxon>Metazoa</taxon>
        <taxon>Cnidaria</taxon>
        <taxon>Anthozoa</taxon>
        <taxon>Hexacorallia</taxon>
        <taxon>Actiniaria</taxon>
        <taxon>Actiniidae</taxon>
        <taxon>Actinia</taxon>
    </lineage>
</organism>
<dbReference type="SUPFAM" id="SSF81296">
    <property type="entry name" value="E set domains"/>
    <property type="match status" value="1"/>
</dbReference>
<evidence type="ECO:0000256" key="5">
    <source>
        <dbReference type="ARBA" id="ARBA00012483"/>
    </source>
</evidence>
<dbReference type="InterPro" id="IPR013083">
    <property type="entry name" value="Znf_RING/FYVE/PHD"/>
</dbReference>
<comment type="catalytic activity">
    <reaction evidence="1">
        <text>S-ubiquitinyl-[E2 ubiquitin-conjugating enzyme]-L-cysteine + [acceptor protein]-L-lysine = [E2 ubiquitin-conjugating enzyme]-L-cysteine + N(6)-ubiquitinyl-[acceptor protein]-L-lysine.</text>
        <dbReference type="EC" id="2.3.2.27"/>
    </reaction>
</comment>
<dbReference type="SMART" id="SM00502">
    <property type="entry name" value="BBC"/>
    <property type="match status" value="1"/>
</dbReference>
<feature type="domain" description="B box-type" evidence="27">
    <location>
        <begin position="117"/>
        <end position="159"/>
    </location>
</feature>
<dbReference type="SUPFAM" id="SSF101898">
    <property type="entry name" value="NHL repeat"/>
    <property type="match status" value="1"/>
</dbReference>
<comment type="subcellular location">
    <subcellularLocation>
        <location evidence="2">Cytoplasm</location>
        <location evidence="2">P-body</location>
    </subcellularLocation>
</comment>
<dbReference type="InterPro" id="IPR003649">
    <property type="entry name" value="Bbox_C"/>
</dbReference>
<evidence type="ECO:0000256" key="14">
    <source>
        <dbReference type="ARBA" id="ARBA00022833"/>
    </source>
</evidence>
<dbReference type="InParanoid" id="A0A6P8IF96"/>
<dbReference type="InterPro" id="IPR017907">
    <property type="entry name" value="Znf_RING_CS"/>
</dbReference>
<dbReference type="Gene3D" id="3.30.40.10">
    <property type="entry name" value="Zinc/RING finger domain, C3HC4 (zinc finger)"/>
    <property type="match status" value="1"/>
</dbReference>
<evidence type="ECO:0000256" key="12">
    <source>
        <dbReference type="ARBA" id="ARBA00022771"/>
    </source>
</evidence>
<feature type="domain" description="B box-type" evidence="27">
    <location>
        <begin position="200"/>
        <end position="241"/>
    </location>
</feature>
<dbReference type="AlphaFoldDB" id="A0A6P8IF96"/>
<evidence type="ECO:0000256" key="21">
    <source>
        <dbReference type="ARBA" id="ARBA00043228"/>
    </source>
</evidence>
<evidence type="ECO:0000256" key="23">
    <source>
        <dbReference type="PROSITE-ProRule" id="PRU00087"/>
    </source>
</evidence>
<dbReference type="PANTHER" id="PTHR24104:SF48">
    <property type="entry name" value="PROTEIN WECH"/>
    <property type="match status" value="1"/>
</dbReference>
<dbReference type="SUPFAM" id="SSF57845">
    <property type="entry name" value="B-box zinc-binding domain"/>
    <property type="match status" value="1"/>
</dbReference>
<feature type="coiled-coil region" evidence="25">
    <location>
        <begin position="256"/>
        <end position="283"/>
    </location>
</feature>
<dbReference type="InterPro" id="IPR017868">
    <property type="entry name" value="Filamin/ABP280_repeat-like"/>
</dbReference>
<reference evidence="29" key="1">
    <citation type="submission" date="2025-08" db="UniProtKB">
        <authorList>
            <consortium name="RefSeq"/>
        </authorList>
    </citation>
    <scope>IDENTIFICATION</scope>
    <source>
        <tissue evidence="29">Tentacle</tissue>
    </source>
</reference>
<dbReference type="Pfam" id="PF01436">
    <property type="entry name" value="NHL"/>
    <property type="match status" value="6"/>
</dbReference>
<dbReference type="FunFam" id="2.120.10.30:FF:000013">
    <property type="entry name" value="E3 ubiquitin-protein ligase TRIM71"/>
    <property type="match status" value="1"/>
</dbReference>
<dbReference type="SMART" id="SM00184">
    <property type="entry name" value="RING"/>
    <property type="match status" value="1"/>
</dbReference>
<gene>
    <name evidence="29" type="primary">LOC116300630</name>
</gene>
<dbReference type="PANTHER" id="PTHR24104">
    <property type="entry name" value="E3 UBIQUITIN-PROTEIN LIGASE NHLRC1-RELATED"/>
    <property type="match status" value="1"/>
</dbReference>
<keyword evidence="6" id="KW-0217">Developmental protein</keyword>
<keyword evidence="9" id="KW-0808">Transferase</keyword>
<dbReference type="SUPFAM" id="SSF57850">
    <property type="entry name" value="RING/U-box"/>
    <property type="match status" value="1"/>
</dbReference>
<evidence type="ECO:0000256" key="20">
    <source>
        <dbReference type="ARBA" id="ARBA00042007"/>
    </source>
</evidence>
<keyword evidence="28" id="KW-1185">Reference proteome</keyword>
<dbReference type="GO" id="GO:0008270">
    <property type="term" value="F:zinc ion binding"/>
    <property type="evidence" value="ECO:0007669"/>
    <property type="project" value="UniProtKB-KW"/>
</dbReference>
<dbReference type="PROSITE" id="PS50194">
    <property type="entry name" value="FILAMIN_REPEAT"/>
    <property type="match status" value="1"/>
</dbReference>
<dbReference type="Pfam" id="PF13445">
    <property type="entry name" value="zf-RING_UBOX"/>
    <property type="match status" value="1"/>
</dbReference>
<dbReference type="PROSITE" id="PS00518">
    <property type="entry name" value="ZF_RING_1"/>
    <property type="match status" value="1"/>
</dbReference>
<dbReference type="SMART" id="SM00557">
    <property type="entry name" value="IG_FLMN"/>
    <property type="match status" value="1"/>
</dbReference>
<dbReference type="InterPro" id="IPR000315">
    <property type="entry name" value="Znf_B-box"/>
</dbReference>
<dbReference type="GeneID" id="116300630"/>
<protein>
    <recommendedName>
        <fullName evidence="18">E3 ubiquitin-protein ligase TRIM71</fullName>
        <ecNumber evidence="5">2.3.2.27</ecNumber>
    </recommendedName>
    <alternativeName>
        <fullName evidence="21">Protein lin-41 homolog</fullName>
    </alternativeName>
    <alternativeName>
        <fullName evidence="19">RING-type E3 ubiquitin transferase TRIM71</fullName>
    </alternativeName>
    <alternativeName>
        <fullName evidence="20">Tripartite motif-containing protein 71</fullName>
    </alternativeName>
</protein>
<evidence type="ECO:0000256" key="18">
    <source>
        <dbReference type="ARBA" id="ARBA00040205"/>
    </source>
</evidence>
<keyword evidence="8" id="KW-0597">Phosphoprotein</keyword>
<dbReference type="PROSITE" id="PS50089">
    <property type="entry name" value="ZF_RING_2"/>
    <property type="match status" value="1"/>
</dbReference>
<feature type="repeat" description="NHL" evidence="24">
    <location>
        <begin position="520"/>
        <end position="563"/>
    </location>
</feature>
<dbReference type="SMART" id="SM00336">
    <property type="entry name" value="BBOX"/>
    <property type="match status" value="2"/>
</dbReference>
<evidence type="ECO:0000256" key="8">
    <source>
        <dbReference type="ARBA" id="ARBA00022553"/>
    </source>
</evidence>
<feature type="repeat" description="Filamin" evidence="23">
    <location>
        <begin position="418"/>
        <end position="507"/>
    </location>
</feature>
<evidence type="ECO:0000256" key="22">
    <source>
        <dbReference type="PROSITE-ProRule" id="PRU00024"/>
    </source>
</evidence>
<feature type="domain" description="RING-type" evidence="26">
    <location>
        <begin position="22"/>
        <end position="66"/>
    </location>
</feature>
<evidence type="ECO:0000313" key="28">
    <source>
        <dbReference type="Proteomes" id="UP000515163"/>
    </source>
</evidence>
<feature type="repeat" description="NHL" evidence="24">
    <location>
        <begin position="709"/>
        <end position="752"/>
    </location>
</feature>
<evidence type="ECO:0000256" key="15">
    <source>
        <dbReference type="ARBA" id="ARBA00022884"/>
    </source>
</evidence>
<dbReference type="FunFam" id="2.120.10.30:FF:000080">
    <property type="entry name" value="E3 ubiquitin-protein ligase TRIM71"/>
    <property type="match status" value="1"/>
</dbReference>
<dbReference type="PROSITE" id="PS50119">
    <property type="entry name" value="ZF_BBOX"/>
    <property type="match status" value="2"/>
</dbReference>
<dbReference type="GO" id="GO:0000209">
    <property type="term" value="P:protein polyubiquitination"/>
    <property type="evidence" value="ECO:0007669"/>
    <property type="project" value="TreeGrafter"/>
</dbReference>
<evidence type="ECO:0000256" key="4">
    <source>
        <dbReference type="ARBA" id="ARBA00008518"/>
    </source>
</evidence>
<dbReference type="CDD" id="cd14954">
    <property type="entry name" value="NHL_TRIM71_like"/>
    <property type="match status" value="1"/>
</dbReference>
<comment type="similarity">
    <text evidence="4">Belongs to the TRIM/RBCC family.</text>
</comment>
<keyword evidence="14" id="KW-0862">Zinc</keyword>
<keyword evidence="15" id="KW-0694">RNA-binding</keyword>
<dbReference type="InterPro" id="IPR011042">
    <property type="entry name" value="6-blade_b-propeller_TolB-like"/>
</dbReference>
<dbReference type="Pfam" id="PF00630">
    <property type="entry name" value="Filamin"/>
    <property type="match status" value="1"/>
</dbReference>
<keyword evidence="16 25" id="KW-0175">Coiled coil</keyword>
<dbReference type="FunFam" id="2.120.10.30:FF:000025">
    <property type="entry name" value="E3 ubiquitin-protein ligase TRIM71"/>
    <property type="match status" value="1"/>
</dbReference>
<dbReference type="Pfam" id="PF00643">
    <property type="entry name" value="zf-B_box"/>
    <property type="match status" value="1"/>
</dbReference>
<evidence type="ECO:0000256" key="11">
    <source>
        <dbReference type="ARBA" id="ARBA00022737"/>
    </source>
</evidence>
<dbReference type="InterPro" id="IPR050952">
    <property type="entry name" value="TRIM-NHL_E3_ligases"/>
</dbReference>
<dbReference type="GO" id="GO:0035198">
    <property type="term" value="F:miRNA binding"/>
    <property type="evidence" value="ECO:0007669"/>
    <property type="project" value="UniProtKB-ARBA"/>
</dbReference>
<dbReference type="Gene3D" id="3.30.160.60">
    <property type="entry name" value="Classic Zinc Finger"/>
    <property type="match status" value="1"/>
</dbReference>
<comment type="pathway">
    <text evidence="3">Protein modification; protein ubiquitination.</text>
</comment>
<accession>A0A6P8IF96</accession>
<keyword evidence="7" id="KW-0963">Cytoplasm</keyword>
<dbReference type="Gene3D" id="2.120.10.30">
    <property type="entry name" value="TolB, C-terminal domain"/>
    <property type="match status" value="3"/>
</dbReference>
<evidence type="ECO:0000256" key="19">
    <source>
        <dbReference type="ARBA" id="ARBA00041679"/>
    </source>
</evidence>
<feature type="repeat" description="NHL" evidence="24">
    <location>
        <begin position="567"/>
        <end position="611"/>
    </location>
</feature>
<evidence type="ECO:0000259" key="26">
    <source>
        <dbReference type="PROSITE" id="PS50089"/>
    </source>
</evidence>
<evidence type="ECO:0000256" key="7">
    <source>
        <dbReference type="ARBA" id="ARBA00022490"/>
    </source>
</evidence>
<evidence type="ECO:0000256" key="24">
    <source>
        <dbReference type="PROSITE-ProRule" id="PRU00504"/>
    </source>
</evidence>
<dbReference type="OrthoDB" id="342730at2759"/>
<evidence type="ECO:0000256" key="9">
    <source>
        <dbReference type="ARBA" id="ARBA00022679"/>
    </source>
</evidence>
<evidence type="ECO:0000256" key="1">
    <source>
        <dbReference type="ARBA" id="ARBA00000900"/>
    </source>
</evidence>
<dbReference type="InterPro" id="IPR027370">
    <property type="entry name" value="Znf-RING_euk"/>
</dbReference>
<dbReference type="InterPro" id="IPR013783">
    <property type="entry name" value="Ig-like_fold"/>
</dbReference>
<keyword evidence="10" id="KW-0479">Metal-binding</keyword>
<dbReference type="CDD" id="cd19796">
    <property type="entry name" value="Bbox2_TRIM71_C-VII"/>
    <property type="match status" value="1"/>
</dbReference>
<feature type="repeat" description="NHL" evidence="24">
    <location>
        <begin position="615"/>
        <end position="658"/>
    </location>
</feature>
<evidence type="ECO:0000256" key="13">
    <source>
        <dbReference type="ARBA" id="ARBA00022786"/>
    </source>
</evidence>
<dbReference type="EC" id="2.3.2.27" evidence="5"/>
<evidence type="ECO:0000256" key="25">
    <source>
        <dbReference type="SAM" id="Coils"/>
    </source>
</evidence>
<evidence type="ECO:0000256" key="10">
    <source>
        <dbReference type="ARBA" id="ARBA00022723"/>
    </source>
</evidence>
<evidence type="ECO:0000256" key="17">
    <source>
        <dbReference type="ARBA" id="ARBA00023158"/>
    </source>
</evidence>
<dbReference type="InterPro" id="IPR014756">
    <property type="entry name" value="Ig_E-set"/>
</dbReference>
<dbReference type="GO" id="GO:0017148">
    <property type="term" value="P:negative regulation of translation"/>
    <property type="evidence" value="ECO:0007669"/>
    <property type="project" value="UniProtKB-ARBA"/>
</dbReference>
<dbReference type="Proteomes" id="UP000515163">
    <property type="component" value="Unplaced"/>
</dbReference>
<proteinExistence type="inferred from homology"/>
<keyword evidence="17" id="KW-0943">RNA-mediated gene silencing</keyword>
<dbReference type="KEGG" id="aten:116300630"/>
<evidence type="ECO:0000256" key="16">
    <source>
        <dbReference type="ARBA" id="ARBA00023054"/>
    </source>
</evidence>
<dbReference type="InterPro" id="IPR001298">
    <property type="entry name" value="Filamin/ABP280_rpt"/>
</dbReference>
<keyword evidence="13" id="KW-0833">Ubl conjugation pathway</keyword>
<dbReference type="GO" id="GO:0043161">
    <property type="term" value="P:proteasome-mediated ubiquitin-dependent protein catabolic process"/>
    <property type="evidence" value="ECO:0007669"/>
    <property type="project" value="TreeGrafter"/>
</dbReference>
<name>A0A6P8IF96_ACTTE</name>
<dbReference type="Gene3D" id="2.60.40.10">
    <property type="entry name" value="Immunoglobulins"/>
    <property type="match status" value="1"/>
</dbReference>
<dbReference type="GO" id="GO:0061630">
    <property type="term" value="F:ubiquitin protein ligase activity"/>
    <property type="evidence" value="ECO:0007669"/>
    <property type="project" value="UniProtKB-EC"/>
</dbReference>
<dbReference type="GO" id="GO:0000932">
    <property type="term" value="C:P-body"/>
    <property type="evidence" value="ECO:0007669"/>
    <property type="project" value="UniProtKB-SubCell"/>
</dbReference>
<feature type="repeat" description="NHL" evidence="24">
    <location>
        <begin position="662"/>
        <end position="705"/>
    </location>
</feature>
<dbReference type="FunCoup" id="A0A6P8IF96">
    <property type="interactions" value="330"/>
</dbReference>
<feature type="repeat" description="NHL" evidence="24">
    <location>
        <begin position="756"/>
        <end position="796"/>
    </location>
</feature>
<dbReference type="InterPro" id="IPR001841">
    <property type="entry name" value="Znf_RING"/>
</dbReference>
<keyword evidence="12 22" id="KW-0863">Zinc-finger</keyword>